<comment type="caution">
    <text evidence="2">The sequence shown here is derived from an EMBL/GenBank/DDBJ whole genome shotgun (WGS) entry which is preliminary data.</text>
</comment>
<proteinExistence type="predicted"/>
<feature type="compositionally biased region" description="Basic and acidic residues" evidence="1">
    <location>
        <begin position="46"/>
        <end position="57"/>
    </location>
</feature>
<feature type="region of interest" description="Disordered" evidence="1">
    <location>
        <begin position="89"/>
        <end position="172"/>
    </location>
</feature>
<organism evidence="2 3">
    <name type="scientific">Pseudomassariella vexata</name>
    <dbReference type="NCBI Taxonomy" id="1141098"/>
    <lineage>
        <taxon>Eukaryota</taxon>
        <taxon>Fungi</taxon>
        <taxon>Dikarya</taxon>
        <taxon>Ascomycota</taxon>
        <taxon>Pezizomycotina</taxon>
        <taxon>Sordariomycetes</taxon>
        <taxon>Xylariomycetidae</taxon>
        <taxon>Amphisphaeriales</taxon>
        <taxon>Pseudomassariaceae</taxon>
        <taxon>Pseudomassariella</taxon>
    </lineage>
</organism>
<feature type="compositionally biased region" description="Low complexity" evidence="1">
    <location>
        <begin position="140"/>
        <end position="165"/>
    </location>
</feature>
<dbReference type="AlphaFoldDB" id="A0A1Y2DLK2"/>
<feature type="region of interest" description="Disordered" evidence="1">
    <location>
        <begin position="1"/>
        <end position="58"/>
    </location>
</feature>
<protein>
    <submittedName>
        <fullName evidence="2">Uncharacterized protein</fullName>
    </submittedName>
</protein>
<keyword evidence="3" id="KW-1185">Reference proteome</keyword>
<sequence length="172" mass="18933">MNVATETPSVPRVSKMTFHRKSASQVVFTQPAVVSGSRSRRNSTTESDKRTSKDSKSGRWLTHIKDWVTVSEPSTQALKQHKKDTYKRAGIALSDPQANAKLHIPVATLPPEAIKPCGPGPEPEEIAQRKAEQKRRLRQSYSTGRPSRGSRSSTSQHSSLSNLPSKDSKDGM</sequence>
<evidence type="ECO:0000256" key="1">
    <source>
        <dbReference type="SAM" id="MobiDB-lite"/>
    </source>
</evidence>
<accession>A0A1Y2DLK2</accession>
<dbReference type="GeneID" id="63781676"/>
<evidence type="ECO:0000313" key="3">
    <source>
        <dbReference type="Proteomes" id="UP000193689"/>
    </source>
</evidence>
<dbReference type="Proteomes" id="UP000193689">
    <property type="component" value="Unassembled WGS sequence"/>
</dbReference>
<dbReference type="EMBL" id="MCFJ01000012">
    <property type="protein sequence ID" value="ORY60153.1"/>
    <property type="molecule type" value="Genomic_DNA"/>
</dbReference>
<reference evidence="2 3" key="1">
    <citation type="submission" date="2016-07" db="EMBL/GenBank/DDBJ databases">
        <title>Pervasive Adenine N6-methylation of Active Genes in Fungi.</title>
        <authorList>
            <consortium name="DOE Joint Genome Institute"/>
            <person name="Mondo S.J."/>
            <person name="Dannebaum R.O."/>
            <person name="Kuo R.C."/>
            <person name="Labutti K."/>
            <person name="Haridas S."/>
            <person name="Kuo A."/>
            <person name="Salamov A."/>
            <person name="Ahrendt S.R."/>
            <person name="Lipzen A."/>
            <person name="Sullivan W."/>
            <person name="Andreopoulos W.B."/>
            <person name="Clum A."/>
            <person name="Lindquist E."/>
            <person name="Daum C."/>
            <person name="Ramamoorthy G.K."/>
            <person name="Gryganskyi A."/>
            <person name="Culley D."/>
            <person name="Magnuson J.K."/>
            <person name="James T.Y."/>
            <person name="O'Malley M.A."/>
            <person name="Stajich J.E."/>
            <person name="Spatafora J.W."/>
            <person name="Visel A."/>
            <person name="Grigoriev I.V."/>
        </authorList>
    </citation>
    <scope>NUCLEOTIDE SEQUENCE [LARGE SCALE GENOMIC DNA]</scope>
    <source>
        <strain evidence="2 3">CBS 129021</strain>
    </source>
</reference>
<evidence type="ECO:0000313" key="2">
    <source>
        <dbReference type="EMBL" id="ORY60153.1"/>
    </source>
</evidence>
<gene>
    <name evidence="2" type="ORF">BCR38DRAFT_55023</name>
</gene>
<name>A0A1Y2DLK2_9PEZI</name>
<dbReference type="RefSeq" id="XP_040712587.1">
    <property type="nucleotide sequence ID" value="XM_040865464.1"/>
</dbReference>
<dbReference type="OrthoDB" id="4842213at2759"/>
<dbReference type="InParanoid" id="A0A1Y2DLK2"/>